<keyword evidence="7" id="KW-0915">Sodium</keyword>
<evidence type="ECO:0000256" key="7">
    <source>
        <dbReference type="PIRSR" id="PIRSR600175-1"/>
    </source>
</evidence>
<dbReference type="Pfam" id="PF00209">
    <property type="entry name" value="SNF"/>
    <property type="match status" value="1"/>
</dbReference>
<dbReference type="PROSITE" id="PS00610">
    <property type="entry name" value="NA_NEUROTRAN_SYMP_1"/>
    <property type="match status" value="1"/>
</dbReference>
<dbReference type="PROSITE" id="PS50267">
    <property type="entry name" value="NA_NEUROTRAN_SYMP_3"/>
    <property type="match status" value="1"/>
</dbReference>
<feature type="transmembrane region" description="Helical" evidence="11">
    <location>
        <begin position="509"/>
        <end position="532"/>
    </location>
</feature>
<dbReference type="AlphaFoldDB" id="A0A8R1TKS0"/>
<comment type="similarity">
    <text evidence="9">Belongs to the sodium:neurotransmitter symporter (SNF) (TC 2.A.22) family.</text>
</comment>
<organism evidence="12 13">
    <name type="scientific">Onchocerca volvulus</name>
    <dbReference type="NCBI Taxonomy" id="6282"/>
    <lineage>
        <taxon>Eukaryota</taxon>
        <taxon>Metazoa</taxon>
        <taxon>Ecdysozoa</taxon>
        <taxon>Nematoda</taxon>
        <taxon>Chromadorea</taxon>
        <taxon>Rhabditida</taxon>
        <taxon>Spirurina</taxon>
        <taxon>Spiruromorpha</taxon>
        <taxon>Filarioidea</taxon>
        <taxon>Onchocercidae</taxon>
        <taxon>Onchocerca</taxon>
    </lineage>
</organism>
<feature type="transmembrane region" description="Helical" evidence="11">
    <location>
        <begin position="54"/>
        <end position="72"/>
    </location>
</feature>
<feature type="binding site" evidence="7">
    <location>
        <position position="63"/>
    </location>
    <ligand>
        <name>Na(+)</name>
        <dbReference type="ChEBI" id="CHEBI:29101"/>
        <label>1</label>
    </ligand>
</feature>
<keyword evidence="13" id="KW-1185">Reference proteome</keyword>
<feature type="transmembrane region" description="Helical" evidence="11">
    <location>
        <begin position="126"/>
        <end position="153"/>
    </location>
</feature>
<keyword evidence="7" id="KW-0479">Metal-binding</keyword>
<evidence type="ECO:0000256" key="11">
    <source>
        <dbReference type="SAM" id="Phobius"/>
    </source>
</evidence>
<comment type="subcellular location">
    <subcellularLocation>
        <location evidence="1">Membrane</location>
        <topology evidence="1">Multi-pass membrane protein</topology>
    </subcellularLocation>
</comment>
<keyword evidence="4 9" id="KW-0769">Symport</keyword>
<feature type="binding site" evidence="7">
    <location>
        <position position="308"/>
    </location>
    <ligand>
        <name>Na(+)</name>
        <dbReference type="ChEBI" id="CHEBI:29101"/>
        <label>1</label>
    </ligand>
</feature>
<feature type="disulfide bond" evidence="8">
    <location>
        <begin position="165"/>
        <end position="174"/>
    </location>
</feature>
<dbReference type="GO" id="GO:0005332">
    <property type="term" value="F:gamma-aminobutyric acid:sodium:chloride symporter activity"/>
    <property type="evidence" value="ECO:0007669"/>
    <property type="project" value="TreeGrafter"/>
</dbReference>
<feature type="region of interest" description="Disordered" evidence="10">
    <location>
        <begin position="15"/>
        <end position="42"/>
    </location>
</feature>
<evidence type="ECO:0000256" key="5">
    <source>
        <dbReference type="ARBA" id="ARBA00022989"/>
    </source>
</evidence>
<dbReference type="Proteomes" id="UP000024404">
    <property type="component" value="Unassembled WGS sequence"/>
</dbReference>
<dbReference type="SUPFAM" id="SSF161070">
    <property type="entry name" value="SNF-like"/>
    <property type="match status" value="1"/>
</dbReference>
<sequence length="619" mass="70469">MTDLIDGFKMVKKGKDASLKSTKTKSKSNNNHSSKEKSKSLTSERDQWSRPFDFIMSMIAYAVGLGNVWRFPYLCFKNGGGSFLVVYLLFFSLGALPVFIMEITIGQYAQRGAMEIWNLCPLFKGVGIGNVVIAFMCIAYFCVISSWSIFYMINSMKSVFPWETCNNWWNDETCITGHENTAKIFEITRNLSKYNLSIETSVEQYWERRVLMQSDSILNFGGIQWELLGIMAVTWIIVYFALWKGITRARKFVYFCALSPYFMLAILLVRGLTLPGADVGIYFYLTPNATKLWDITIWKDAGTQVFYSYGVGFGTLIALGSHNKKSHNCFRDGFIMCFINGSTSLIAGFVVFSILGYMSVLIDKNIAEIVKPGPGLAFLAYPEVASNLPFKQLWSMLFFLMITILGLDSQICMLEGLYTALEDVFPHFLRKYKKTSLAFTCLFFFILGIPMVTYAGSYWLTLFDAYGASGIALLFVVFFEVTGLSWGFGAHKVRDALKEMIGLELWSCWIIIWKFITPFVTAVLFFFCIYKYQPLKYPTGENFPIWAEMFGFFLSSCSMIVIPGYAIYSLCSVNLDISTKERLRHGLRPPSDFETGLPPSLTFQQNDFDMEYIDCDCTK</sequence>
<dbReference type="GO" id="GO:0005886">
    <property type="term" value="C:plasma membrane"/>
    <property type="evidence" value="ECO:0007669"/>
    <property type="project" value="TreeGrafter"/>
</dbReference>
<evidence type="ECO:0000256" key="8">
    <source>
        <dbReference type="PIRSR" id="PIRSR600175-2"/>
    </source>
</evidence>
<evidence type="ECO:0000256" key="4">
    <source>
        <dbReference type="ARBA" id="ARBA00022847"/>
    </source>
</evidence>
<feature type="transmembrane region" description="Helical" evidence="11">
    <location>
        <begin position="552"/>
        <end position="575"/>
    </location>
</feature>
<dbReference type="EMBL" id="CMVM020000377">
    <property type="status" value="NOT_ANNOTATED_CDS"/>
    <property type="molecule type" value="Genomic_DNA"/>
</dbReference>
<evidence type="ECO:0000313" key="13">
    <source>
        <dbReference type="Proteomes" id="UP000024404"/>
    </source>
</evidence>
<dbReference type="GO" id="GO:0015199">
    <property type="term" value="F:amino-acid betaine transmembrane transporter activity"/>
    <property type="evidence" value="ECO:0007669"/>
    <property type="project" value="EnsemblMetazoa"/>
</dbReference>
<dbReference type="InterPro" id="IPR037272">
    <property type="entry name" value="SNS_sf"/>
</dbReference>
<feature type="binding site" evidence="7">
    <location>
        <position position="408"/>
    </location>
    <ligand>
        <name>Na(+)</name>
        <dbReference type="ChEBI" id="CHEBI:29101"/>
        <label>1</label>
    </ligand>
</feature>
<evidence type="ECO:0000256" key="3">
    <source>
        <dbReference type="ARBA" id="ARBA00022692"/>
    </source>
</evidence>
<dbReference type="GO" id="GO:0046872">
    <property type="term" value="F:metal ion binding"/>
    <property type="evidence" value="ECO:0007669"/>
    <property type="project" value="UniProtKB-KW"/>
</dbReference>
<feature type="binding site" evidence="7">
    <location>
        <position position="62"/>
    </location>
    <ligand>
        <name>Na(+)</name>
        <dbReference type="ChEBI" id="CHEBI:29101"/>
        <label>1</label>
    </ligand>
</feature>
<feature type="binding site" evidence="7">
    <location>
        <position position="340"/>
    </location>
    <ligand>
        <name>Na(+)</name>
        <dbReference type="ChEBI" id="CHEBI:29101"/>
        <label>1</label>
    </ligand>
</feature>
<dbReference type="PANTHER" id="PTHR11616">
    <property type="entry name" value="SODIUM/CHLORIDE DEPENDENT TRANSPORTER"/>
    <property type="match status" value="1"/>
</dbReference>
<feature type="binding site" evidence="7">
    <location>
        <position position="67"/>
    </location>
    <ligand>
        <name>Na(+)</name>
        <dbReference type="ChEBI" id="CHEBI:29101"/>
        <label>1</label>
    </ligand>
</feature>
<feature type="transmembrane region" description="Helical" evidence="11">
    <location>
        <begin position="252"/>
        <end position="285"/>
    </location>
</feature>
<feature type="transmembrane region" description="Helical" evidence="11">
    <location>
        <begin position="217"/>
        <end position="240"/>
    </location>
</feature>
<keyword evidence="2 9" id="KW-0813">Transport</keyword>
<evidence type="ECO:0000256" key="1">
    <source>
        <dbReference type="ARBA" id="ARBA00004141"/>
    </source>
</evidence>
<evidence type="ECO:0000313" key="12">
    <source>
        <dbReference type="EnsemblMetazoa" id="OVOC11566.1"/>
    </source>
</evidence>
<evidence type="ECO:0000256" key="9">
    <source>
        <dbReference type="RuleBase" id="RU003732"/>
    </source>
</evidence>
<proteinExistence type="inferred from homology"/>
<feature type="transmembrane region" description="Helical" evidence="11">
    <location>
        <begin position="466"/>
        <end position="488"/>
    </location>
</feature>
<accession>A0A8R1TKS0</accession>
<feature type="transmembrane region" description="Helical" evidence="11">
    <location>
        <begin position="393"/>
        <end position="417"/>
    </location>
</feature>
<keyword evidence="3 9" id="KW-0812">Transmembrane</keyword>
<dbReference type="InterPro" id="IPR000175">
    <property type="entry name" value="Na/ntran_symport"/>
</dbReference>
<evidence type="ECO:0000256" key="2">
    <source>
        <dbReference type="ARBA" id="ARBA00022448"/>
    </source>
</evidence>
<feature type="binding site" evidence="7">
    <location>
        <position position="409"/>
    </location>
    <ligand>
        <name>Na(+)</name>
        <dbReference type="ChEBI" id="CHEBI:29101"/>
        <label>1</label>
    </ligand>
</feature>
<evidence type="ECO:0000256" key="6">
    <source>
        <dbReference type="ARBA" id="ARBA00023136"/>
    </source>
</evidence>
<feature type="transmembrane region" description="Helical" evidence="11">
    <location>
        <begin position="305"/>
        <end position="322"/>
    </location>
</feature>
<keyword evidence="6 11" id="KW-0472">Membrane</keyword>
<evidence type="ECO:0000256" key="10">
    <source>
        <dbReference type="SAM" id="MobiDB-lite"/>
    </source>
</evidence>
<feature type="transmembrane region" description="Helical" evidence="11">
    <location>
        <begin position="334"/>
        <end position="355"/>
    </location>
</feature>
<dbReference type="EnsemblMetazoa" id="OVOC11566.1">
    <property type="protein sequence ID" value="OVOC11566.1"/>
    <property type="gene ID" value="WBGene00248375"/>
</dbReference>
<feature type="binding site" evidence="7">
    <location>
        <position position="405"/>
    </location>
    <ligand>
        <name>Na(+)</name>
        <dbReference type="ChEBI" id="CHEBI:29101"/>
        <label>1</label>
    </ligand>
</feature>
<dbReference type="GO" id="GO:0043005">
    <property type="term" value="C:neuron projection"/>
    <property type="evidence" value="ECO:0007669"/>
    <property type="project" value="TreeGrafter"/>
</dbReference>
<dbReference type="NCBIfam" id="NF037979">
    <property type="entry name" value="Na_transp"/>
    <property type="match status" value="1"/>
</dbReference>
<dbReference type="OMA" id="CFINGCT"/>
<feature type="transmembrane region" description="Helical" evidence="11">
    <location>
        <begin position="437"/>
        <end position="460"/>
    </location>
</feature>
<dbReference type="PANTHER" id="PTHR11616:SF20">
    <property type="entry name" value="SODIUM- AND CHLORIDE-DEPENDENT BETAINE TRANSPORTER"/>
    <property type="match status" value="1"/>
</dbReference>
<keyword evidence="5 11" id="KW-1133">Transmembrane helix</keyword>
<reference evidence="12" key="2">
    <citation type="submission" date="2022-06" db="UniProtKB">
        <authorList>
            <consortium name="EnsemblMetazoa"/>
        </authorList>
    </citation>
    <scope>IDENTIFICATION</scope>
</reference>
<feature type="compositionally biased region" description="Basic and acidic residues" evidence="10">
    <location>
        <begin position="33"/>
        <end position="42"/>
    </location>
</feature>
<dbReference type="PRINTS" id="PR00176">
    <property type="entry name" value="NANEUSMPORT"/>
</dbReference>
<protein>
    <recommendedName>
        <fullName evidence="9">Transporter</fullName>
    </recommendedName>
</protein>
<feature type="transmembrane region" description="Helical" evidence="11">
    <location>
        <begin position="84"/>
        <end position="105"/>
    </location>
</feature>
<reference evidence="13" key="1">
    <citation type="submission" date="2013-10" db="EMBL/GenBank/DDBJ databases">
        <title>Genome sequencing of Onchocerca volvulus.</title>
        <authorList>
            <person name="Cotton J."/>
            <person name="Tsai J."/>
            <person name="Stanley E."/>
            <person name="Tracey A."/>
            <person name="Holroyd N."/>
            <person name="Lustigman S."/>
            <person name="Berriman M."/>
        </authorList>
    </citation>
    <scope>NUCLEOTIDE SEQUENCE</scope>
</reference>
<name>A0A8R1TKS0_ONCVO</name>
<keyword evidence="8" id="KW-1015">Disulfide bond</keyword>